<proteinExistence type="predicted"/>
<reference evidence="1" key="1">
    <citation type="journal article" date="2021" name="Proc. Natl. Acad. Sci. U.S.A.">
        <title>A Catalog of Tens of Thousands of Viruses from Human Metagenomes Reveals Hidden Associations with Chronic Diseases.</title>
        <authorList>
            <person name="Tisza M.J."/>
            <person name="Buck C.B."/>
        </authorList>
    </citation>
    <scope>NUCLEOTIDE SEQUENCE</scope>
    <source>
        <strain evidence="1">CtiMP24</strain>
    </source>
</reference>
<dbReference type="EMBL" id="BK015297">
    <property type="protein sequence ID" value="DAD99995.1"/>
    <property type="molecule type" value="Genomic_DNA"/>
</dbReference>
<dbReference type="Pfam" id="PF06810">
    <property type="entry name" value="Phage_scaffold"/>
    <property type="match status" value="1"/>
</dbReference>
<organism evidence="1">
    <name type="scientific">Siphoviridae sp. ctiMP24</name>
    <dbReference type="NCBI Taxonomy" id="2825621"/>
    <lineage>
        <taxon>Viruses</taxon>
        <taxon>Duplodnaviria</taxon>
        <taxon>Heunggongvirae</taxon>
        <taxon>Uroviricota</taxon>
        <taxon>Caudoviricetes</taxon>
    </lineage>
</organism>
<sequence length="182" mass="20101">MKTEFLKSLGLSDEIIAQIQAESGKDVQAEKDKTKKVNDDLTAMAARIGEYETKIKDFEKQDAAGLAAKIEELQKVIDDRKATDDKAIHDKNLSDRLDKVTGERKYLNEFTRKGILAEFTAAVEDKANAGKSDTDLFDALTKDRDGIFESKNTVNIPGVSTINPTTLNANKARQIMGLPPLK</sequence>
<dbReference type="InterPro" id="IPR009636">
    <property type="entry name" value="SCAF"/>
</dbReference>
<name>A0A8S5P197_9CAUD</name>
<accession>A0A8S5P197</accession>
<protein>
    <submittedName>
        <fullName evidence="1">Minor structural protein</fullName>
    </submittedName>
</protein>
<dbReference type="GO" id="GO:0019069">
    <property type="term" value="P:viral capsid assembly"/>
    <property type="evidence" value="ECO:0007669"/>
    <property type="project" value="InterPro"/>
</dbReference>
<evidence type="ECO:0000313" key="1">
    <source>
        <dbReference type="EMBL" id="DAD99995.1"/>
    </source>
</evidence>